<dbReference type="InterPro" id="IPR016152">
    <property type="entry name" value="PTrfase/Anion_transptr"/>
</dbReference>
<comment type="similarity">
    <text evidence="2">Belongs to the anion exchanger (TC 2.A.31) family.</text>
</comment>
<dbReference type="EMBL" id="UYSU01032632">
    <property type="protein sequence ID" value="VDL90106.1"/>
    <property type="molecule type" value="Genomic_DNA"/>
</dbReference>
<evidence type="ECO:0000256" key="5">
    <source>
        <dbReference type="ARBA" id="ARBA00022692"/>
    </source>
</evidence>
<gene>
    <name evidence="11" type="ORF">SSLN_LOCUS3721</name>
</gene>
<evidence type="ECO:0000313" key="12">
    <source>
        <dbReference type="Proteomes" id="UP000275846"/>
    </source>
</evidence>
<keyword evidence="4" id="KW-1003">Cell membrane</keyword>
<dbReference type="GO" id="GO:0050801">
    <property type="term" value="P:monoatomic ion homeostasis"/>
    <property type="evidence" value="ECO:0007669"/>
    <property type="project" value="TreeGrafter"/>
</dbReference>
<evidence type="ECO:0000256" key="6">
    <source>
        <dbReference type="ARBA" id="ARBA00022989"/>
    </source>
</evidence>
<evidence type="ECO:0000256" key="7">
    <source>
        <dbReference type="ARBA" id="ARBA00023065"/>
    </source>
</evidence>
<proteinExistence type="inferred from homology"/>
<keyword evidence="7" id="KW-0406">Ion transport</keyword>
<evidence type="ECO:0000259" key="10">
    <source>
        <dbReference type="Pfam" id="PF00955"/>
    </source>
</evidence>
<dbReference type="InterPro" id="IPR003020">
    <property type="entry name" value="HCO3_transpt_euk"/>
</dbReference>
<keyword evidence="3" id="KW-0813">Transport</keyword>
<comment type="subcellular location">
    <subcellularLocation>
        <location evidence="1">Cell membrane</location>
        <topology evidence="1">Multi-pass membrane protein</topology>
    </subcellularLocation>
</comment>
<protein>
    <submittedName>
        <fullName evidence="13">HCO3_cotransp domain-containing protein</fullName>
    </submittedName>
</protein>
<dbReference type="WBParaSite" id="SSLN_0000383801-mRNA-1">
    <property type="protein sequence ID" value="SSLN_0000383801-mRNA-1"/>
    <property type="gene ID" value="SSLN_0000383801"/>
</dbReference>
<feature type="domain" description="Bicarbonate transporter-like transmembrane" evidence="10">
    <location>
        <begin position="180"/>
        <end position="222"/>
    </location>
</feature>
<evidence type="ECO:0000256" key="8">
    <source>
        <dbReference type="ARBA" id="ARBA00023136"/>
    </source>
</evidence>
<dbReference type="SUPFAM" id="SSF55804">
    <property type="entry name" value="Phoshotransferase/anion transport protein"/>
    <property type="match status" value="1"/>
</dbReference>
<dbReference type="STRING" id="70667.A0A183SHM3"/>
<organism evidence="13">
    <name type="scientific">Schistocephalus solidus</name>
    <name type="common">Tapeworm</name>
    <dbReference type="NCBI Taxonomy" id="70667"/>
    <lineage>
        <taxon>Eukaryota</taxon>
        <taxon>Metazoa</taxon>
        <taxon>Spiralia</taxon>
        <taxon>Lophotrochozoa</taxon>
        <taxon>Platyhelminthes</taxon>
        <taxon>Cestoda</taxon>
        <taxon>Eucestoda</taxon>
        <taxon>Diphyllobothriidea</taxon>
        <taxon>Diphyllobothriidae</taxon>
        <taxon>Schistocephalus</taxon>
    </lineage>
</organism>
<evidence type="ECO:0000256" key="1">
    <source>
        <dbReference type="ARBA" id="ARBA00004651"/>
    </source>
</evidence>
<dbReference type="PANTHER" id="PTHR11453">
    <property type="entry name" value="ANION EXCHANGE PROTEIN"/>
    <property type="match status" value="1"/>
</dbReference>
<reference evidence="11 12" key="2">
    <citation type="submission" date="2018-11" db="EMBL/GenBank/DDBJ databases">
        <authorList>
            <consortium name="Pathogen Informatics"/>
        </authorList>
    </citation>
    <scope>NUCLEOTIDE SEQUENCE [LARGE SCALE GENOMIC DNA]</scope>
    <source>
        <strain evidence="11 12">NST_G2</strain>
    </source>
</reference>
<sequence length="233" mass="26621">MARVPVECHTLLNKDLTKCLSPKSTCCCILVGYTPEVERTILQFIRLQTPVDSGDMVEVARPLKFIIISTTPYPDDTEEVVFREACERAVNSDEVYVACKEQLRHWLVQYVDTRNDRRRRFSEESDPFEEIELEEEVSFSPLVSDLSQSKAKLDSTTSRCFHRIFPPLRDLAFGLVDLSKRYPSDFKDAFVNGNTSVALGSILFVYFVIFSPAITFGTLMGSHSLHLPRFFLC</sequence>
<evidence type="ECO:0000313" key="11">
    <source>
        <dbReference type="EMBL" id="VDL90106.1"/>
    </source>
</evidence>
<evidence type="ECO:0000256" key="3">
    <source>
        <dbReference type="ARBA" id="ARBA00022448"/>
    </source>
</evidence>
<dbReference type="Proteomes" id="UP000275846">
    <property type="component" value="Unassembled WGS sequence"/>
</dbReference>
<dbReference type="AlphaFoldDB" id="A0A183SHM3"/>
<dbReference type="Gene3D" id="1.10.287.570">
    <property type="entry name" value="Helical hairpin bin"/>
    <property type="match status" value="1"/>
</dbReference>
<dbReference type="InterPro" id="IPR011531">
    <property type="entry name" value="HCO3_transpt-like_TM_dom"/>
</dbReference>
<name>A0A183SHM3_SCHSO</name>
<dbReference type="OrthoDB" id="1735926at2759"/>
<dbReference type="Gene3D" id="3.40.930.10">
    <property type="entry name" value="Mannitol-specific EII, Chain A"/>
    <property type="match status" value="1"/>
</dbReference>
<evidence type="ECO:0000256" key="9">
    <source>
        <dbReference type="SAM" id="Phobius"/>
    </source>
</evidence>
<dbReference type="GO" id="GO:0005886">
    <property type="term" value="C:plasma membrane"/>
    <property type="evidence" value="ECO:0007669"/>
    <property type="project" value="UniProtKB-SubCell"/>
</dbReference>
<evidence type="ECO:0000313" key="13">
    <source>
        <dbReference type="WBParaSite" id="SSLN_0000383801-mRNA-1"/>
    </source>
</evidence>
<keyword evidence="8 9" id="KW-0472">Membrane</keyword>
<keyword evidence="12" id="KW-1185">Reference proteome</keyword>
<keyword evidence="6 9" id="KW-1133">Transmembrane helix</keyword>
<evidence type="ECO:0000256" key="2">
    <source>
        <dbReference type="ARBA" id="ARBA00010993"/>
    </source>
</evidence>
<feature type="transmembrane region" description="Helical" evidence="9">
    <location>
        <begin position="197"/>
        <end position="219"/>
    </location>
</feature>
<keyword evidence="5 9" id="KW-0812">Transmembrane</keyword>
<dbReference type="GO" id="GO:0005452">
    <property type="term" value="F:solute:inorganic anion antiporter activity"/>
    <property type="evidence" value="ECO:0007669"/>
    <property type="project" value="InterPro"/>
</dbReference>
<dbReference type="Pfam" id="PF00955">
    <property type="entry name" value="HCO3_cotransp"/>
    <property type="match status" value="1"/>
</dbReference>
<dbReference type="GO" id="GO:0006820">
    <property type="term" value="P:monoatomic anion transport"/>
    <property type="evidence" value="ECO:0007669"/>
    <property type="project" value="InterPro"/>
</dbReference>
<reference evidence="13" key="1">
    <citation type="submission" date="2016-06" db="UniProtKB">
        <authorList>
            <consortium name="WormBaseParasite"/>
        </authorList>
    </citation>
    <scope>IDENTIFICATION</scope>
</reference>
<evidence type="ECO:0000256" key="4">
    <source>
        <dbReference type="ARBA" id="ARBA00022475"/>
    </source>
</evidence>
<accession>A0A183SHM3</accession>
<dbReference type="PANTHER" id="PTHR11453:SF127">
    <property type="entry name" value="SOLUTE CARRIER FAMILY 4 MEMBER 11"/>
    <property type="match status" value="1"/>
</dbReference>